<dbReference type="EMBL" id="CP025583">
    <property type="protein sequence ID" value="AUM73174.1"/>
    <property type="molecule type" value="Genomic_DNA"/>
</dbReference>
<keyword evidence="5 12" id="KW-1003">Cell membrane</keyword>
<keyword evidence="15" id="KW-1185">Reference proteome</keyword>
<evidence type="ECO:0000256" key="12">
    <source>
        <dbReference type="HAMAP-Rule" id="MF_00155"/>
    </source>
</evidence>
<dbReference type="PANTHER" id="PTHR21320:SF3">
    <property type="entry name" value="CYTOCHROME C OXIDASE ASSEMBLY PROTEIN COX11, MITOCHONDRIAL-RELATED"/>
    <property type="match status" value="1"/>
</dbReference>
<dbReference type="GO" id="GO:0005507">
    <property type="term" value="F:copper ion binding"/>
    <property type="evidence" value="ECO:0007669"/>
    <property type="project" value="InterPro"/>
</dbReference>
<evidence type="ECO:0000313" key="14">
    <source>
        <dbReference type="EMBL" id="AUM73174.1"/>
    </source>
</evidence>
<evidence type="ECO:0000256" key="3">
    <source>
        <dbReference type="ARBA" id="ARBA00009620"/>
    </source>
</evidence>
<organism evidence="14 15">
    <name type="scientific">Paracoccus jeotgali</name>
    <dbReference type="NCBI Taxonomy" id="2065379"/>
    <lineage>
        <taxon>Bacteria</taxon>
        <taxon>Pseudomonadati</taxon>
        <taxon>Pseudomonadota</taxon>
        <taxon>Alphaproteobacteria</taxon>
        <taxon>Rhodobacterales</taxon>
        <taxon>Paracoccaceae</taxon>
        <taxon>Paracoccus</taxon>
    </lineage>
</organism>
<evidence type="ECO:0000256" key="6">
    <source>
        <dbReference type="ARBA" id="ARBA00022519"/>
    </source>
</evidence>
<evidence type="ECO:0000256" key="9">
    <source>
        <dbReference type="ARBA" id="ARBA00022989"/>
    </source>
</evidence>
<keyword evidence="8 12" id="KW-0735">Signal-anchor</keyword>
<dbReference type="RefSeq" id="WP_101498558.1">
    <property type="nucleotide sequence ID" value="NZ_CP025583.1"/>
</dbReference>
<evidence type="ECO:0000256" key="7">
    <source>
        <dbReference type="ARBA" id="ARBA00022692"/>
    </source>
</evidence>
<evidence type="ECO:0000256" key="5">
    <source>
        <dbReference type="ARBA" id="ARBA00022475"/>
    </source>
</evidence>
<comment type="subcellular location">
    <subcellularLocation>
        <location evidence="2 12">Cell inner membrane</location>
        <topology evidence="2 12">Single-pass type II membrane protein</topology>
        <orientation evidence="2 12">Periplasmic side</orientation>
    </subcellularLocation>
</comment>
<accession>A0A2K9MC23</accession>
<name>A0A2K9MC23_9RHOB</name>
<dbReference type="GO" id="GO:0005886">
    <property type="term" value="C:plasma membrane"/>
    <property type="evidence" value="ECO:0007669"/>
    <property type="project" value="UniProtKB-SubCell"/>
</dbReference>
<dbReference type="Proteomes" id="UP000234882">
    <property type="component" value="Chromosome"/>
</dbReference>
<comment type="similarity">
    <text evidence="3 12">Belongs to the COX11/CtaG family.</text>
</comment>
<evidence type="ECO:0000256" key="13">
    <source>
        <dbReference type="SAM" id="Phobius"/>
    </source>
</evidence>
<feature type="transmembrane region" description="Helical" evidence="13">
    <location>
        <begin position="12"/>
        <end position="31"/>
    </location>
</feature>
<dbReference type="Gene3D" id="2.60.370.10">
    <property type="entry name" value="Ctag/Cox11"/>
    <property type="match status" value="1"/>
</dbReference>
<evidence type="ECO:0000256" key="10">
    <source>
        <dbReference type="ARBA" id="ARBA00023008"/>
    </source>
</evidence>
<comment type="function">
    <text evidence="1 12">Exerts its effect at some terminal stage of cytochrome c oxidase synthesis, probably by being involved in the insertion of the copper B into subunit I.</text>
</comment>
<dbReference type="OrthoDB" id="9804841at2"/>
<keyword evidence="9 12" id="KW-1133">Transmembrane helix</keyword>
<feature type="topological domain" description="Cytoplasmic" evidence="12">
    <location>
        <begin position="1"/>
        <end position="8"/>
    </location>
</feature>
<reference evidence="15" key="1">
    <citation type="submission" date="2017-12" db="EMBL/GenBank/DDBJ databases">
        <title>Genomic analysis of Paracoccus sp. CBA4604.</title>
        <authorList>
            <person name="Roh S.W."/>
            <person name="Kim J.Y."/>
            <person name="Kim J.S."/>
        </authorList>
    </citation>
    <scope>NUCLEOTIDE SEQUENCE [LARGE SCALE GENOMIC DNA]</scope>
    <source>
        <strain evidence="15">CBA4604</strain>
    </source>
</reference>
<dbReference type="InterPro" id="IPR023471">
    <property type="entry name" value="CtaG/Cox11_dom_sf"/>
</dbReference>
<dbReference type="HAMAP" id="MF_00155">
    <property type="entry name" value="CtaG"/>
    <property type="match status" value="1"/>
</dbReference>
<sequence>MRLLPTDKNQRVVVQLVGVVLTMGALAWAAVPFYDWFCRVTGYAGTTQVATAPYADSEILDETITVRFDANTDTNLPWTFRPLQTHMTLRIGETGLAYYEAINNSDHPIIGRASYNVAPPVAGSFFYKIECFCFTEQLLEPGERMEMPVTFEVDPAIATDRDASKVRDITLSYTFHQYGTPEPAPAAQAALDSAPATTRTN</sequence>
<evidence type="ECO:0000256" key="1">
    <source>
        <dbReference type="ARBA" id="ARBA00004007"/>
    </source>
</evidence>
<proteinExistence type="inferred from homology"/>
<evidence type="ECO:0000313" key="15">
    <source>
        <dbReference type="Proteomes" id="UP000234882"/>
    </source>
</evidence>
<gene>
    <name evidence="12" type="primary">ctaG</name>
    <name evidence="14" type="ORF">CYR75_01700</name>
</gene>
<dbReference type="PANTHER" id="PTHR21320">
    <property type="entry name" value="CYTOCHROME C OXIDASE ASSEMBLY PROTEIN COX11-RELATED"/>
    <property type="match status" value="1"/>
</dbReference>
<evidence type="ECO:0000256" key="2">
    <source>
        <dbReference type="ARBA" id="ARBA00004382"/>
    </source>
</evidence>
<evidence type="ECO:0000256" key="11">
    <source>
        <dbReference type="ARBA" id="ARBA00023136"/>
    </source>
</evidence>
<dbReference type="KEGG" id="paru:CYR75_01700"/>
<dbReference type="Pfam" id="PF04442">
    <property type="entry name" value="CtaG_Cox11"/>
    <property type="match status" value="1"/>
</dbReference>
<dbReference type="FunFam" id="2.60.370.10:FF:000001">
    <property type="entry name" value="COX11 cytochrome c oxidase assembly homolog"/>
    <property type="match status" value="1"/>
</dbReference>
<dbReference type="InterPro" id="IPR007533">
    <property type="entry name" value="Cyt_c_oxidase_assmbl_CtaG"/>
</dbReference>
<feature type="topological domain" description="Periplasmic" evidence="12">
    <location>
        <begin position="31"/>
        <end position="201"/>
    </location>
</feature>
<keyword evidence="7 12" id="KW-0812">Transmembrane</keyword>
<dbReference type="NCBIfam" id="NF003465">
    <property type="entry name" value="PRK05089.1"/>
    <property type="match status" value="1"/>
</dbReference>
<protein>
    <recommendedName>
        <fullName evidence="4 12">Cytochrome c oxidase assembly protein CtaG</fullName>
    </recommendedName>
</protein>
<keyword evidence="11 12" id="KW-0472">Membrane</keyword>
<keyword evidence="6 12" id="KW-0997">Cell inner membrane</keyword>
<evidence type="ECO:0000256" key="4">
    <source>
        <dbReference type="ARBA" id="ARBA00015384"/>
    </source>
</evidence>
<evidence type="ECO:0000256" key="8">
    <source>
        <dbReference type="ARBA" id="ARBA00022968"/>
    </source>
</evidence>
<dbReference type="GO" id="GO:0008535">
    <property type="term" value="P:respiratory chain complex IV assembly"/>
    <property type="evidence" value="ECO:0007669"/>
    <property type="project" value="UniProtKB-UniRule"/>
</dbReference>
<dbReference type="AlphaFoldDB" id="A0A2K9MC23"/>
<dbReference type="PIRSF" id="PIRSF005413">
    <property type="entry name" value="COX11"/>
    <property type="match status" value="1"/>
</dbReference>
<keyword evidence="10 12" id="KW-0186">Copper</keyword>
<dbReference type="SUPFAM" id="SSF110111">
    <property type="entry name" value="Ctag/Cox11"/>
    <property type="match status" value="1"/>
</dbReference>